<dbReference type="EMBL" id="MW057854">
    <property type="protein sequence ID" value="QPB11951.1"/>
    <property type="molecule type" value="Genomic_DNA"/>
</dbReference>
<accession>A0A873WKP6</accession>
<evidence type="ECO:0000313" key="1">
    <source>
        <dbReference type="EMBL" id="QPB11951.1"/>
    </source>
</evidence>
<dbReference type="Proteomes" id="UP000663070">
    <property type="component" value="Segment"/>
</dbReference>
<name>A0A873WKP6_9CAUD</name>
<evidence type="ECO:0000313" key="2">
    <source>
        <dbReference type="Proteomes" id="UP000663070"/>
    </source>
</evidence>
<reference evidence="1" key="1">
    <citation type="submission" date="2020-10" db="EMBL/GenBank/DDBJ databases">
        <title>Novel bacteriophages targeting Providencia spp. as potential agents for phage therapy.</title>
        <authorList>
            <person name="Rakov C."/>
            <person name="Alkalay-Oren S."/>
            <person name="Coppenhagen-Glazer S."/>
            <person name="Hazan R."/>
        </authorList>
    </citation>
    <scope>NUCLEOTIDE SEQUENCE</scope>
</reference>
<protein>
    <submittedName>
        <fullName evidence="1">Uncharacterized protein</fullName>
    </submittedName>
</protein>
<proteinExistence type="predicted"/>
<organism evidence="1 2">
    <name type="scientific">Providencia phage PSTCR2</name>
    <dbReference type="NCBI Taxonomy" id="2783544"/>
    <lineage>
        <taxon>Viruses</taxon>
        <taxon>Duplodnaviria</taxon>
        <taxon>Heunggongvirae</taxon>
        <taxon>Uroviricota</taxon>
        <taxon>Caudoviricetes</taxon>
        <taxon>Autographivirales</taxon>
        <taxon>Autotranscriptaviridae</taxon>
        <taxon>Studiervirinae</taxon>
        <taxon>Solymavirus</taxon>
        <taxon>Solymavirus PSTCR2</taxon>
    </lineage>
</organism>
<sequence length="60" mass="6795">MKTYGIINKQGQYIEVSTTIRGAKIHATKNGCTQVAYRHNSGHMVVVVAQKDRNNNWYSI</sequence>
<keyword evidence="2" id="KW-1185">Reference proteome</keyword>